<feature type="region of interest" description="Disordered" evidence="1">
    <location>
        <begin position="694"/>
        <end position="766"/>
    </location>
</feature>
<feature type="compositionally biased region" description="Basic and acidic residues" evidence="1">
    <location>
        <begin position="246"/>
        <end position="258"/>
    </location>
</feature>
<feature type="compositionally biased region" description="Basic and acidic residues" evidence="1">
    <location>
        <begin position="266"/>
        <end position="284"/>
    </location>
</feature>
<name>A0A9P1BLS3_9DINO</name>
<evidence type="ECO:0000313" key="4">
    <source>
        <dbReference type="Proteomes" id="UP001152797"/>
    </source>
</evidence>
<dbReference type="OrthoDB" id="449119at2759"/>
<organism evidence="2">
    <name type="scientific">Cladocopium goreaui</name>
    <dbReference type="NCBI Taxonomy" id="2562237"/>
    <lineage>
        <taxon>Eukaryota</taxon>
        <taxon>Sar</taxon>
        <taxon>Alveolata</taxon>
        <taxon>Dinophyceae</taxon>
        <taxon>Suessiales</taxon>
        <taxon>Symbiodiniaceae</taxon>
        <taxon>Cladocopium</taxon>
    </lineage>
</organism>
<dbReference type="Proteomes" id="UP001152797">
    <property type="component" value="Unassembled WGS sequence"/>
</dbReference>
<feature type="compositionally biased region" description="Low complexity" evidence="1">
    <location>
        <begin position="23"/>
        <end position="36"/>
    </location>
</feature>
<evidence type="ECO:0000256" key="1">
    <source>
        <dbReference type="SAM" id="MobiDB-lite"/>
    </source>
</evidence>
<dbReference type="AlphaFoldDB" id="A0A9P1BLS3"/>
<feature type="compositionally biased region" description="Low complexity" evidence="1">
    <location>
        <begin position="783"/>
        <end position="798"/>
    </location>
</feature>
<feature type="region of interest" description="Disordered" evidence="1">
    <location>
        <begin position="783"/>
        <end position="833"/>
    </location>
</feature>
<gene>
    <name evidence="2" type="ORF">C1SCF055_LOCUS3979</name>
</gene>
<proteinExistence type="predicted"/>
<feature type="region of interest" description="Disordered" evidence="1">
    <location>
        <begin position="237"/>
        <end position="290"/>
    </location>
</feature>
<dbReference type="EMBL" id="CAMXCT010000219">
    <property type="protein sequence ID" value="CAI3975688.1"/>
    <property type="molecule type" value="Genomic_DNA"/>
</dbReference>
<evidence type="ECO:0000313" key="2">
    <source>
        <dbReference type="EMBL" id="CAI3975688.1"/>
    </source>
</evidence>
<dbReference type="EMBL" id="CAMXCT020000219">
    <property type="protein sequence ID" value="CAL1129063.1"/>
    <property type="molecule type" value="Genomic_DNA"/>
</dbReference>
<reference evidence="3 4" key="2">
    <citation type="submission" date="2024-05" db="EMBL/GenBank/DDBJ databases">
        <authorList>
            <person name="Chen Y."/>
            <person name="Shah S."/>
            <person name="Dougan E. K."/>
            <person name="Thang M."/>
            <person name="Chan C."/>
        </authorList>
    </citation>
    <scope>NUCLEOTIDE SEQUENCE [LARGE SCALE GENOMIC DNA]</scope>
</reference>
<keyword evidence="4" id="KW-1185">Reference proteome</keyword>
<feature type="region of interest" description="Disordered" evidence="1">
    <location>
        <begin position="15"/>
        <end position="75"/>
    </location>
</feature>
<protein>
    <submittedName>
        <fullName evidence="2">Uncharacterized protein</fullName>
    </submittedName>
</protein>
<feature type="region of interest" description="Disordered" evidence="1">
    <location>
        <begin position="306"/>
        <end position="368"/>
    </location>
</feature>
<feature type="compositionally biased region" description="Low complexity" evidence="1">
    <location>
        <begin position="43"/>
        <end position="61"/>
    </location>
</feature>
<sequence>MGCGGSSEAKYAASYQAVTGSSPQAATKATPKATPKVTEQDKAQAAPQAASQASQASTEDGGAAGGETPEEPEVAEGLEAPLAWWSIHTDWIRDSSHEILAAYNFFFEHIGIRKGWRTPPFKREDVQGPFMAAAEVVAVVRHRIDEMGQGMVLRQLEGSSHDFLWGWSPEKAPSQAPHLPDFFRGLVFATMSDANGLVEGLDDATLDYYVQSHPILESSTVLERIVTEDVLKKGPAEPIAESAAEVEAKPEPAKKTEVEAVAEGESTEKKEEATEKQEAAKEPKAAAVPAEAAAVPAEAAAVPAEAAAVTKPSEGDAKAETQVSSTEVARSPSTAWDVSRSPMTEVPKTPADGSLGTGEPHGSPWLQEPLAKSGPELFRELKRIYAVAQVEDYFKNGVWRDDLMRTDLQLIAVHRREAGAPEPPEVSEVELPPLPPGAAAAASATSLAAASGLGDSVADLRLIALFVAKWKLDVAATKKALIKLLPMRRRYVMAHFKAKGGPDVNEELEQYIQECSSTNSWAAMVQKPTTSWPVASSVNGGMGLPPGANRMRPPLTITPRKPGLTNSAGVIATSISQRLAAIRAQARPAGMVQRAPMGGGIGSSGAVDTAELRLVNLFVAKWKLNPGRARAALSKVLPLRRRQVIASFRVEVGRGDVNDQLDRYISERQANGWDATRNGSVGVKRPISAVSAASTGFDPNKRIRPITAPRSTGVSSPRPVNPVATPRTTLPAGPRPHGAGPSLVLARPTRPSGPLTRTPAPTMRPVRPLSAVRGSVGSMAHLAPRAPIAPKARPVARPTGPNVRSPYRPTSPGPASRPIRSASAPIFQTTRYK</sequence>
<feature type="compositionally biased region" description="Polar residues" evidence="1">
    <location>
        <begin position="321"/>
        <end position="336"/>
    </location>
</feature>
<accession>A0A9P1BLS3</accession>
<reference evidence="2" key="1">
    <citation type="submission" date="2022-10" db="EMBL/GenBank/DDBJ databases">
        <authorList>
            <person name="Chen Y."/>
            <person name="Dougan E. K."/>
            <person name="Chan C."/>
            <person name="Rhodes N."/>
            <person name="Thang M."/>
        </authorList>
    </citation>
    <scope>NUCLEOTIDE SEQUENCE</scope>
</reference>
<evidence type="ECO:0000313" key="3">
    <source>
        <dbReference type="EMBL" id="CAL4763000.1"/>
    </source>
</evidence>
<comment type="caution">
    <text evidence="2">The sequence shown here is derived from an EMBL/GenBank/DDBJ whole genome shotgun (WGS) entry which is preliminary data.</text>
</comment>
<dbReference type="EMBL" id="CAMXCT030000219">
    <property type="protein sequence ID" value="CAL4763000.1"/>
    <property type="molecule type" value="Genomic_DNA"/>
</dbReference>